<feature type="region of interest" description="Disordered" evidence="1">
    <location>
        <begin position="62"/>
        <end position="83"/>
    </location>
</feature>
<reference evidence="2" key="1">
    <citation type="submission" date="2023-07" db="EMBL/GenBank/DDBJ databases">
        <title>Sorghum-associated microbial communities from plants grown in Nebraska, USA.</title>
        <authorList>
            <person name="Schachtman D."/>
        </authorList>
    </citation>
    <scope>NUCLEOTIDE SEQUENCE</scope>
    <source>
        <strain evidence="2">DS3754</strain>
    </source>
</reference>
<proteinExistence type="predicted"/>
<accession>A0AAW8D6Y7</accession>
<name>A0AAW8D6Y7_9BURK</name>
<evidence type="ECO:0008006" key="4">
    <source>
        <dbReference type="Google" id="ProtNLM"/>
    </source>
</evidence>
<protein>
    <recommendedName>
        <fullName evidence="4">DUF1840 domain-containing protein</fullName>
    </recommendedName>
</protein>
<dbReference type="InterPro" id="IPR014991">
    <property type="entry name" value="DUF1840"/>
</dbReference>
<dbReference type="AlphaFoldDB" id="A0AAW8D6Y7"/>
<evidence type="ECO:0000256" key="1">
    <source>
        <dbReference type="SAM" id="MobiDB-lite"/>
    </source>
</evidence>
<dbReference type="Pfam" id="PF08895">
    <property type="entry name" value="DUF1840"/>
    <property type="match status" value="1"/>
</dbReference>
<organism evidence="2 3">
    <name type="scientific">Variovorax boronicumulans</name>
    <dbReference type="NCBI Taxonomy" id="436515"/>
    <lineage>
        <taxon>Bacteria</taxon>
        <taxon>Pseudomonadati</taxon>
        <taxon>Pseudomonadota</taxon>
        <taxon>Betaproteobacteria</taxon>
        <taxon>Burkholderiales</taxon>
        <taxon>Comamonadaceae</taxon>
        <taxon>Variovorax</taxon>
    </lineage>
</organism>
<sequence>MNTTMLYRFKSRAAPDFVMLEVHARQLLDIVGKSPAPQGIITVEQIPAAIAALEAALAREGSNSHNNDDYAVEGHTSEAEKQHVGLHQRAAPLLHMLKDSQADNKDVTWST</sequence>
<evidence type="ECO:0000313" key="2">
    <source>
        <dbReference type="EMBL" id="MDP9897111.1"/>
    </source>
</evidence>
<dbReference type="EMBL" id="JAUSRD010000024">
    <property type="protein sequence ID" value="MDP9897111.1"/>
    <property type="molecule type" value="Genomic_DNA"/>
</dbReference>
<comment type="caution">
    <text evidence="2">The sequence shown here is derived from an EMBL/GenBank/DDBJ whole genome shotgun (WGS) entry which is preliminary data.</text>
</comment>
<evidence type="ECO:0000313" key="3">
    <source>
        <dbReference type="Proteomes" id="UP001242045"/>
    </source>
</evidence>
<gene>
    <name evidence="2" type="ORF">J2W31_006253</name>
</gene>
<dbReference type="Proteomes" id="UP001242045">
    <property type="component" value="Unassembled WGS sequence"/>
</dbReference>